<dbReference type="RefSeq" id="WP_064009700.1">
    <property type="nucleotide sequence ID" value="NZ_LUUG01000093.1"/>
</dbReference>
<proteinExistence type="predicted"/>
<dbReference type="Pfam" id="PF01126">
    <property type="entry name" value="Heme_oxygenase"/>
    <property type="match status" value="1"/>
</dbReference>
<dbReference type="CDD" id="cd19166">
    <property type="entry name" value="HemeO-bac"/>
    <property type="match status" value="1"/>
</dbReference>
<comment type="caution">
    <text evidence="1">The sequence shown here is derived from an EMBL/GenBank/DDBJ whole genome shotgun (WGS) entry which is preliminary data.</text>
</comment>
<dbReference type="InterPro" id="IPR016084">
    <property type="entry name" value="Haem_Oase-like_multi-hlx"/>
</dbReference>
<organism evidence="1 2">
    <name type="scientific">Methylomonas methanica</name>
    <dbReference type="NCBI Taxonomy" id="421"/>
    <lineage>
        <taxon>Bacteria</taxon>
        <taxon>Pseudomonadati</taxon>
        <taxon>Pseudomonadota</taxon>
        <taxon>Gammaproteobacteria</taxon>
        <taxon>Methylococcales</taxon>
        <taxon>Methylococcaceae</taxon>
        <taxon>Methylomonas</taxon>
    </lineage>
</organism>
<dbReference type="Proteomes" id="UP000078090">
    <property type="component" value="Unassembled WGS sequence"/>
</dbReference>
<dbReference type="GO" id="GO:0006788">
    <property type="term" value="P:heme oxidation"/>
    <property type="evidence" value="ECO:0007669"/>
    <property type="project" value="InterPro"/>
</dbReference>
<protein>
    <recommendedName>
        <fullName evidence="3">Heme oxygenase</fullName>
    </recommendedName>
</protein>
<accession>A0A177M651</accession>
<dbReference type="EMBL" id="LUUG01000093">
    <property type="protein sequence ID" value="OAI01162.1"/>
    <property type="molecule type" value="Genomic_DNA"/>
</dbReference>
<sequence>MKSSATPPYNSKQAVREALRDATNDYHKRLNQHRLLVGLTQPGYSLDTYRNLLTAYYYLYQALEGRLIAFQPSKDCQLDYSQRVKLPWICRDLAFLGVDPLAGGCETAQNIPAPPVTSIGEYTGVLYVIEGSMLGGQLISRSLEAHHGLSGEAGACFYRGYGQDTALMWQDFLRFAENIAGDDQERLAAERAACQTFQFFIKVLDDCAYS</sequence>
<dbReference type="GO" id="GO:0004392">
    <property type="term" value="F:heme oxygenase (decyclizing) activity"/>
    <property type="evidence" value="ECO:0007669"/>
    <property type="project" value="InterPro"/>
</dbReference>
<evidence type="ECO:0000313" key="2">
    <source>
        <dbReference type="Proteomes" id="UP000078090"/>
    </source>
</evidence>
<evidence type="ECO:0008006" key="3">
    <source>
        <dbReference type="Google" id="ProtNLM"/>
    </source>
</evidence>
<dbReference type="Gene3D" id="1.20.910.10">
    <property type="entry name" value="Heme oxygenase-like"/>
    <property type="match status" value="1"/>
</dbReference>
<evidence type="ECO:0000313" key="1">
    <source>
        <dbReference type="EMBL" id="OAI01162.1"/>
    </source>
</evidence>
<dbReference type="OrthoDB" id="114943at2"/>
<dbReference type="AlphaFoldDB" id="A0A177M651"/>
<gene>
    <name evidence="1" type="ORF">A1332_03765</name>
</gene>
<dbReference type="SUPFAM" id="SSF48613">
    <property type="entry name" value="Heme oxygenase-like"/>
    <property type="match status" value="1"/>
</dbReference>
<reference evidence="1 2" key="1">
    <citation type="submission" date="2016-03" db="EMBL/GenBank/DDBJ databases">
        <authorList>
            <person name="Ploux O."/>
        </authorList>
    </citation>
    <scope>NUCLEOTIDE SEQUENCE [LARGE SCALE GENOMIC DNA]</scope>
    <source>
        <strain evidence="1 2">R-45363</strain>
    </source>
</reference>
<name>A0A177M651_METMH</name>
<dbReference type="InterPro" id="IPR016053">
    <property type="entry name" value="Haem_Oase-like"/>
</dbReference>